<keyword evidence="6" id="KW-1003">Cell membrane</keyword>
<comment type="subunit">
    <text evidence="6">The complex is composed of six subunits: RnfA, RnfB, RnfC, RnfD, RnfE and RnfG.</text>
</comment>
<evidence type="ECO:0000259" key="8">
    <source>
        <dbReference type="SMART" id="SM00900"/>
    </source>
</evidence>
<feature type="region of interest" description="Disordered" evidence="7">
    <location>
        <begin position="187"/>
        <end position="301"/>
    </location>
</feature>
<protein>
    <recommendedName>
        <fullName evidence="6">Ion-translocating oxidoreductase complex subunit G</fullName>
        <ecNumber evidence="6">7.-.-.-</ecNumber>
    </recommendedName>
    <alternativeName>
        <fullName evidence="6">Rnf electron transport complex subunit G</fullName>
    </alternativeName>
</protein>
<proteinExistence type="inferred from homology"/>
<feature type="compositionally biased region" description="Basic and acidic residues" evidence="7">
    <location>
        <begin position="204"/>
        <end position="219"/>
    </location>
</feature>
<keyword evidence="6" id="KW-0472">Membrane</keyword>
<evidence type="ECO:0000313" key="10">
    <source>
        <dbReference type="Proteomes" id="UP000184035"/>
    </source>
</evidence>
<dbReference type="HAMAP" id="MF_00479">
    <property type="entry name" value="RsxG_RnfG"/>
    <property type="match status" value="1"/>
</dbReference>
<comment type="cofactor">
    <cofactor evidence="6">
        <name>FMN</name>
        <dbReference type="ChEBI" id="CHEBI:58210"/>
    </cofactor>
</comment>
<dbReference type="GO" id="GO:0022900">
    <property type="term" value="P:electron transport chain"/>
    <property type="evidence" value="ECO:0007669"/>
    <property type="project" value="UniProtKB-UniRule"/>
</dbReference>
<evidence type="ECO:0000256" key="3">
    <source>
        <dbReference type="ARBA" id="ARBA00022630"/>
    </source>
</evidence>
<keyword evidence="6" id="KW-1133">Transmembrane helix</keyword>
<evidence type="ECO:0000256" key="7">
    <source>
        <dbReference type="SAM" id="MobiDB-lite"/>
    </source>
</evidence>
<dbReference type="STRING" id="1533.SAMN05443638_13418"/>
<dbReference type="PANTHER" id="PTHR36118:SF1">
    <property type="entry name" value="ION-TRANSLOCATING OXIDOREDUCTASE COMPLEX SUBUNIT G"/>
    <property type="match status" value="1"/>
</dbReference>
<evidence type="ECO:0000313" key="9">
    <source>
        <dbReference type="EMBL" id="SHF11143.1"/>
    </source>
</evidence>
<comment type="similarity">
    <text evidence="6">Belongs to the RnfG family.</text>
</comment>
<dbReference type="EC" id="7.-.-.-" evidence="6"/>
<evidence type="ECO:0000256" key="1">
    <source>
        <dbReference type="ARBA" id="ARBA00022448"/>
    </source>
</evidence>
<feature type="compositionally biased region" description="Basic and acidic residues" evidence="7">
    <location>
        <begin position="245"/>
        <end position="254"/>
    </location>
</feature>
<keyword evidence="10" id="KW-1185">Reference proteome</keyword>
<comment type="subcellular location">
    <subcellularLocation>
        <location evidence="6">Cell membrane</location>
        <topology evidence="6">Single-pass membrane protein</topology>
    </subcellularLocation>
</comment>
<dbReference type="GO" id="GO:0005886">
    <property type="term" value="C:plasma membrane"/>
    <property type="evidence" value="ECO:0007669"/>
    <property type="project" value="UniProtKB-SubCell"/>
</dbReference>
<dbReference type="Proteomes" id="UP000184035">
    <property type="component" value="Unassembled WGS sequence"/>
</dbReference>
<name>A0A1M4YZ98_9CLOT</name>
<dbReference type="OrthoDB" id="9794010at2"/>
<dbReference type="AlphaFoldDB" id="A0A1M4YZ98"/>
<gene>
    <name evidence="6" type="primary">rnfG</name>
    <name evidence="9" type="ORF">SAMN05443638_13418</name>
</gene>
<reference evidence="9 10" key="1">
    <citation type="submission" date="2016-11" db="EMBL/GenBank/DDBJ databases">
        <authorList>
            <person name="Jaros S."/>
            <person name="Januszkiewicz K."/>
            <person name="Wedrychowicz H."/>
        </authorList>
    </citation>
    <scope>NUCLEOTIDE SEQUENCE [LARGE SCALE GENOMIC DNA]</scope>
    <source>
        <strain evidence="9 10">DSM 2631</strain>
    </source>
</reference>
<dbReference type="SMART" id="SM00900">
    <property type="entry name" value="FMN_bind"/>
    <property type="match status" value="1"/>
</dbReference>
<feature type="domain" description="FMN-binding" evidence="8">
    <location>
        <begin position="88"/>
        <end position="178"/>
    </location>
</feature>
<evidence type="ECO:0000256" key="5">
    <source>
        <dbReference type="ARBA" id="ARBA00022982"/>
    </source>
</evidence>
<organism evidence="9 10">
    <name type="scientific">Clostridium fallax</name>
    <dbReference type="NCBI Taxonomy" id="1533"/>
    <lineage>
        <taxon>Bacteria</taxon>
        <taxon>Bacillati</taxon>
        <taxon>Bacillota</taxon>
        <taxon>Clostridia</taxon>
        <taxon>Eubacteriales</taxon>
        <taxon>Clostridiaceae</taxon>
        <taxon>Clostridium</taxon>
    </lineage>
</organism>
<feature type="compositionally biased region" description="Basic and acidic residues" evidence="7">
    <location>
        <begin position="226"/>
        <end position="235"/>
    </location>
</feature>
<sequence>MKENIKLGIILLIITSIAGFCLSIANGATKDIIAENSKVNKEDLKIVLPGADKIKDAGVEFSDPINEVYEAYKGSEMVGYVIKVTSKGFHGPVDIMVAISKDDKLTGIKILSQSETPGVGAKVAEDKFTSRFKNIPIRNGVKMVKKAPSKDNEVESISGATISSNAVGKGVSEAVKFYMQTIKGEDAGNEKLEESTDGTSGASEETKKEEKKTPEKVDGESGASLEENKKEEAKSTDGTSGASEEESKKEEVKSVDGNSGASEEGKKEEKNTKKEEIKQTDGESGASVSLNNDSLKLALAR</sequence>
<dbReference type="InterPro" id="IPR010209">
    <property type="entry name" value="Ion_transpt_RnfG/RsxG"/>
</dbReference>
<keyword evidence="6" id="KW-1278">Translocase</keyword>
<evidence type="ECO:0000256" key="6">
    <source>
        <dbReference type="HAMAP-Rule" id="MF_00479"/>
    </source>
</evidence>
<dbReference type="RefSeq" id="WP_072897547.1">
    <property type="nucleotide sequence ID" value="NZ_FQVM01000034.1"/>
</dbReference>
<dbReference type="InterPro" id="IPR007329">
    <property type="entry name" value="FMN-bd"/>
</dbReference>
<keyword evidence="5 6" id="KW-0249">Electron transport</keyword>
<keyword evidence="1 6" id="KW-0813">Transport</keyword>
<dbReference type="EMBL" id="FQVM01000034">
    <property type="protein sequence ID" value="SHF11143.1"/>
    <property type="molecule type" value="Genomic_DNA"/>
</dbReference>
<dbReference type="PANTHER" id="PTHR36118">
    <property type="entry name" value="ION-TRANSLOCATING OXIDOREDUCTASE COMPLEX SUBUNIT G"/>
    <property type="match status" value="1"/>
</dbReference>
<keyword evidence="6" id="KW-0812">Transmembrane</keyword>
<feature type="modified residue" description="FMN phosphoryl threonine" evidence="6">
    <location>
        <position position="161"/>
    </location>
</feature>
<feature type="compositionally biased region" description="Basic and acidic residues" evidence="7">
    <location>
        <begin position="263"/>
        <end position="281"/>
    </location>
</feature>
<keyword evidence="3 6" id="KW-0285">Flavoprotein</keyword>
<accession>A0A1M4YZ98</accession>
<dbReference type="NCBIfam" id="TIGR01947">
    <property type="entry name" value="rnfG"/>
    <property type="match status" value="1"/>
</dbReference>
<evidence type="ECO:0000256" key="2">
    <source>
        <dbReference type="ARBA" id="ARBA00022553"/>
    </source>
</evidence>
<keyword evidence="2 6" id="KW-0597">Phosphoprotein</keyword>
<dbReference type="GO" id="GO:0009055">
    <property type="term" value="F:electron transfer activity"/>
    <property type="evidence" value="ECO:0007669"/>
    <property type="project" value="InterPro"/>
</dbReference>
<keyword evidence="4 6" id="KW-0288">FMN</keyword>
<comment type="function">
    <text evidence="6">Part of a membrane-bound complex that couples electron transfer with translocation of ions across the membrane.</text>
</comment>
<evidence type="ECO:0000256" key="4">
    <source>
        <dbReference type="ARBA" id="ARBA00022643"/>
    </source>
</evidence>
<dbReference type="GO" id="GO:0010181">
    <property type="term" value="F:FMN binding"/>
    <property type="evidence" value="ECO:0007669"/>
    <property type="project" value="InterPro"/>
</dbReference>
<dbReference type="Pfam" id="PF04205">
    <property type="entry name" value="FMN_bind"/>
    <property type="match status" value="1"/>
</dbReference>